<sequence>MASSTTTFSFFFLTLFLFSPSHSSSDNNNNNKVSLELYYESLCPYSANFIVNYLPQIFNDDELASIVDLKLFPWGNAKLRGNGTFTCQHGEYECLLNTVEACAIDAWPQLSNHFPFIYCVEDLVYQGKYRKWESCFEKLDLDSKPIDQCYHSERGKELELLYAAETDNLQPPHEYVPWVVVDGEPLYEDYENFLSYICKAYKGRNAPGVCTQAYLNTIRKVEPKNKRGACYKERVTSTLAKIWSTILSWMNYLGDAI</sequence>
<evidence type="ECO:0000313" key="8">
    <source>
        <dbReference type="Proteomes" id="UP001341840"/>
    </source>
</evidence>
<evidence type="ECO:0000256" key="3">
    <source>
        <dbReference type="ARBA" id="ARBA00022525"/>
    </source>
</evidence>
<keyword evidence="8" id="KW-1185">Reference proteome</keyword>
<dbReference type="Pfam" id="PF03227">
    <property type="entry name" value="GILT"/>
    <property type="match status" value="1"/>
</dbReference>
<evidence type="ECO:0000256" key="4">
    <source>
        <dbReference type="ARBA" id="ARBA00022729"/>
    </source>
</evidence>
<comment type="subcellular location">
    <subcellularLocation>
        <location evidence="1">Secreted</location>
    </subcellularLocation>
</comment>
<reference evidence="7 8" key="1">
    <citation type="journal article" date="2023" name="Plants (Basel)">
        <title>Bridging the Gap: Combining Genomics and Transcriptomics Approaches to Understand Stylosanthes scabra, an Orphan Legume from the Brazilian Caatinga.</title>
        <authorList>
            <person name="Ferreira-Neto J.R.C."/>
            <person name="da Silva M.D."/>
            <person name="Binneck E."/>
            <person name="de Melo N.F."/>
            <person name="da Silva R.H."/>
            <person name="de Melo A.L.T.M."/>
            <person name="Pandolfi V."/>
            <person name="Bustamante F.O."/>
            <person name="Brasileiro-Vidal A.C."/>
            <person name="Benko-Iseppon A.M."/>
        </authorList>
    </citation>
    <scope>NUCLEOTIDE SEQUENCE [LARGE SCALE GENOMIC DNA]</scope>
    <source>
        <tissue evidence="7">Leaves</tissue>
    </source>
</reference>
<keyword evidence="5" id="KW-0325">Glycoprotein</keyword>
<dbReference type="PANTHER" id="PTHR13234:SF8">
    <property type="entry name" value="GAMMA-INTERFERON-INDUCIBLE LYSOSOMAL THIOL REDUCTASE"/>
    <property type="match status" value="1"/>
</dbReference>
<feature type="chain" id="PRO_5046001641" description="Gamma-interferon-inducible lysosomal thiol reductase" evidence="6">
    <location>
        <begin position="24"/>
        <end position="257"/>
    </location>
</feature>
<proteinExistence type="inferred from homology"/>
<evidence type="ECO:0000313" key="7">
    <source>
        <dbReference type="EMBL" id="MED6179615.1"/>
    </source>
</evidence>
<dbReference type="Gene3D" id="3.40.30.10">
    <property type="entry name" value="Glutaredoxin"/>
    <property type="match status" value="1"/>
</dbReference>
<protein>
    <recommendedName>
        <fullName evidence="9">Gamma-interferon-inducible lysosomal thiol reductase</fullName>
    </recommendedName>
</protein>
<evidence type="ECO:0000256" key="1">
    <source>
        <dbReference type="ARBA" id="ARBA00004613"/>
    </source>
</evidence>
<dbReference type="Proteomes" id="UP001341840">
    <property type="component" value="Unassembled WGS sequence"/>
</dbReference>
<dbReference type="EMBL" id="JASCZI010181247">
    <property type="protein sequence ID" value="MED6179615.1"/>
    <property type="molecule type" value="Genomic_DNA"/>
</dbReference>
<keyword evidence="4 6" id="KW-0732">Signal</keyword>
<organism evidence="7 8">
    <name type="scientific">Stylosanthes scabra</name>
    <dbReference type="NCBI Taxonomy" id="79078"/>
    <lineage>
        <taxon>Eukaryota</taxon>
        <taxon>Viridiplantae</taxon>
        <taxon>Streptophyta</taxon>
        <taxon>Embryophyta</taxon>
        <taxon>Tracheophyta</taxon>
        <taxon>Spermatophyta</taxon>
        <taxon>Magnoliopsida</taxon>
        <taxon>eudicotyledons</taxon>
        <taxon>Gunneridae</taxon>
        <taxon>Pentapetalae</taxon>
        <taxon>rosids</taxon>
        <taxon>fabids</taxon>
        <taxon>Fabales</taxon>
        <taxon>Fabaceae</taxon>
        <taxon>Papilionoideae</taxon>
        <taxon>50 kb inversion clade</taxon>
        <taxon>dalbergioids sensu lato</taxon>
        <taxon>Dalbergieae</taxon>
        <taxon>Pterocarpus clade</taxon>
        <taxon>Stylosanthes</taxon>
    </lineage>
</organism>
<dbReference type="PANTHER" id="PTHR13234">
    <property type="entry name" value="GAMMA-INTERFERON INDUCIBLE LYSOSOMAL THIOL REDUCTASE GILT"/>
    <property type="match status" value="1"/>
</dbReference>
<feature type="signal peptide" evidence="6">
    <location>
        <begin position="1"/>
        <end position="23"/>
    </location>
</feature>
<comment type="caution">
    <text evidence="7">The sequence shown here is derived from an EMBL/GenBank/DDBJ whole genome shotgun (WGS) entry which is preliminary data.</text>
</comment>
<gene>
    <name evidence="7" type="ORF">PIB30_002439</name>
</gene>
<accession>A0ABU6W4Q1</accession>
<evidence type="ECO:0000256" key="5">
    <source>
        <dbReference type="ARBA" id="ARBA00023180"/>
    </source>
</evidence>
<evidence type="ECO:0008006" key="9">
    <source>
        <dbReference type="Google" id="ProtNLM"/>
    </source>
</evidence>
<keyword evidence="3" id="KW-0964">Secreted</keyword>
<evidence type="ECO:0000256" key="6">
    <source>
        <dbReference type="SAM" id="SignalP"/>
    </source>
</evidence>
<evidence type="ECO:0000256" key="2">
    <source>
        <dbReference type="ARBA" id="ARBA00005679"/>
    </source>
</evidence>
<comment type="similarity">
    <text evidence="2">Belongs to the GILT family.</text>
</comment>
<name>A0ABU6W4Q1_9FABA</name>
<dbReference type="InterPro" id="IPR004911">
    <property type="entry name" value="Interferon-induced_GILT"/>
</dbReference>